<keyword evidence="4" id="KW-1185">Reference proteome</keyword>
<dbReference type="Proteomes" id="UP000238326">
    <property type="component" value="Unassembled WGS sequence"/>
</dbReference>
<name>A0A2S9KAE7_9BURK</name>
<protein>
    <recommendedName>
        <fullName evidence="2">Tyr recombinase domain-containing protein</fullName>
    </recommendedName>
</protein>
<dbReference type="GO" id="GO:0003677">
    <property type="term" value="F:DNA binding"/>
    <property type="evidence" value="ECO:0007669"/>
    <property type="project" value="InterPro"/>
</dbReference>
<dbReference type="InterPro" id="IPR011010">
    <property type="entry name" value="DNA_brk_join_enz"/>
</dbReference>
<dbReference type="AlphaFoldDB" id="A0A2S9KAE7"/>
<proteinExistence type="predicted"/>
<feature type="domain" description="Tyr recombinase" evidence="2">
    <location>
        <begin position="139"/>
        <end position="355"/>
    </location>
</feature>
<sequence>MDTSKQKVGSVAAVPLEWFESWLLERASERENPLTPHAAEPYRYIWSSWCQWLLGADRSGQGDWTELVLAAGPAQAMEFLLDRVKPATQRSGSSPEISIVTRERYCMVLRGVYGHLQRLGLLAENPMLRLYELAGEDRPDAEVLAPGIWNRLLEQAAQEPADRSPFALRDRALLCLMLDAALTPAELAALNLGQLDEAMAGEGDGPVGSLITIRLQGNRAAQRRELQLGAQASGALRDWLAVRSDTLSKGRPDTLVVLELVLFTERRKPLSRRVLFHLTSRLITQACESLALGLPRHLGPLVLRNTAILHWLKAGLAQDEVCRRAGYQGKLALEHLRAHLSHLSETGKEANTAWNTTSP</sequence>
<dbReference type="SUPFAM" id="SSF56349">
    <property type="entry name" value="DNA breaking-rejoining enzymes"/>
    <property type="match status" value="1"/>
</dbReference>
<reference evidence="3 4" key="1">
    <citation type="submission" date="2018-03" db="EMBL/GenBank/DDBJ databases">
        <title>Comparative genomics illustrates the genes involved in a hyperalkaliphilic mechanisms of Serpentinomonas isolated from highly-alkaline calcium-rich serpentinized springs.</title>
        <authorList>
            <person name="Suzuki S."/>
            <person name="Ishii S."/>
            <person name="Walworth N."/>
            <person name="Bird L."/>
            <person name="Kuenen J.G."/>
            <person name="Nealson K.H."/>
        </authorList>
    </citation>
    <scope>NUCLEOTIDE SEQUENCE [LARGE SCALE GENOMIC DNA]</scope>
    <source>
        <strain evidence="3 4">83</strain>
    </source>
</reference>
<evidence type="ECO:0000256" key="1">
    <source>
        <dbReference type="ARBA" id="ARBA00023172"/>
    </source>
</evidence>
<dbReference type="PROSITE" id="PS51898">
    <property type="entry name" value="TYR_RECOMBINASE"/>
    <property type="match status" value="1"/>
</dbReference>
<dbReference type="GO" id="GO:0015074">
    <property type="term" value="P:DNA integration"/>
    <property type="evidence" value="ECO:0007669"/>
    <property type="project" value="InterPro"/>
</dbReference>
<dbReference type="InterPro" id="IPR002104">
    <property type="entry name" value="Integrase_catalytic"/>
</dbReference>
<keyword evidence="1" id="KW-0233">DNA recombination</keyword>
<dbReference type="Gene3D" id="1.10.443.10">
    <property type="entry name" value="Intergrase catalytic core"/>
    <property type="match status" value="1"/>
</dbReference>
<dbReference type="OrthoDB" id="8895916at2"/>
<dbReference type="GO" id="GO:0006310">
    <property type="term" value="P:DNA recombination"/>
    <property type="evidence" value="ECO:0007669"/>
    <property type="project" value="UniProtKB-KW"/>
</dbReference>
<organism evidence="3 4">
    <name type="scientific">Malikia spinosa</name>
    <dbReference type="NCBI Taxonomy" id="86180"/>
    <lineage>
        <taxon>Bacteria</taxon>
        <taxon>Pseudomonadati</taxon>
        <taxon>Pseudomonadota</taxon>
        <taxon>Betaproteobacteria</taxon>
        <taxon>Burkholderiales</taxon>
        <taxon>Comamonadaceae</taxon>
        <taxon>Malikia</taxon>
    </lineage>
</organism>
<dbReference type="Pfam" id="PF00589">
    <property type="entry name" value="Phage_integrase"/>
    <property type="match status" value="1"/>
</dbReference>
<comment type="caution">
    <text evidence="3">The sequence shown here is derived from an EMBL/GenBank/DDBJ whole genome shotgun (WGS) entry which is preliminary data.</text>
</comment>
<evidence type="ECO:0000313" key="3">
    <source>
        <dbReference type="EMBL" id="PRD67397.1"/>
    </source>
</evidence>
<evidence type="ECO:0000313" key="4">
    <source>
        <dbReference type="Proteomes" id="UP000238326"/>
    </source>
</evidence>
<evidence type="ECO:0000259" key="2">
    <source>
        <dbReference type="PROSITE" id="PS51898"/>
    </source>
</evidence>
<accession>A0A2S9KAE7</accession>
<dbReference type="EMBL" id="PVLR01000064">
    <property type="protein sequence ID" value="PRD67397.1"/>
    <property type="molecule type" value="Genomic_DNA"/>
</dbReference>
<gene>
    <name evidence="3" type="ORF">C6P61_16615</name>
</gene>
<dbReference type="InterPro" id="IPR013762">
    <property type="entry name" value="Integrase-like_cat_sf"/>
</dbReference>